<dbReference type="PANTHER" id="PTHR33280">
    <property type="entry name" value="50S RIBOSOMAL PROTEIN L31, CHLOROPLASTIC"/>
    <property type="match status" value="1"/>
</dbReference>
<dbReference type="InterPro" id="IPR002150">
    <property type="entry name" value="Ribosomal_bL31"/>
</dbReference>
<dbReference type="OrthoDB" id="9803251at2"/>
<dbReference type="PANTHER" id="PTHR33280:SF6">
    <property type="entry name" value="LARGE RIBOSOMAL SUBUNIT PROTEIN BL31A"/>
    <property type="match status" value="1"/>
</dbReference>
<evidence type="ECO:0000256" key="2">
    <source>
        <dbReference type="ARBA" id="ARBA00011838"/>
    </source>
</evidence>
<keyword evidence="3 5" id="KW-0689">Ribosomal protein</keyword>
<comment type="subunit">
    <text evidence="2">Part of the 50S ribosomal subunit.</text>
</comment>
<dbReference type="AlphaFoldDB" id="A0A0C1S9V4"/>
<dbReference type="HOGENOM" id="CLU_114306_4_3_6"/>
<gene>
    <name evidence="6" type="ORF">P689_11957</name>
</gene>
<dbReference type="GO" id="GO:0003735">
    <property type="term" value="F:structural constituent of ribosome"/>
    <property type="evidence" value="ECO:0007669"/>
    <property type="project" value="InterPro"/>
</dbReference>
<accession>A0A0C1S9V4</accession>
<protein>
    <recommendedName>
        <fullName evidence="5">50S ribosomal protein L31</fullName>
    </recommendedName>
</protein>
<evidence type="ECO:0000256" key="5">
    <source>
        <dbReference type="RuleBase" id="RU000564"/>
    </source>
</evidence>
<dbReference type="Gene3D" id="4.10.830.30">
    <property type="entry name" value="Ribosomal protein L31"/>
    <property type="match status" value="1"/>
</dbReference>
<dbReference type="Proteomes" id="UP000054529">
    <property type="component" value="Unassembled WGS sequence"/>
</dbReference>
<dbReference type="GO" id="GO:0006412">
    <property type="term" value="P:translation"/>
    <property type="evidence" value="ECO:0007669"/>
    <property type="project" value="InterPro"/>
</dbReference>
<evidence type="ECO:0000256" key="4">
    <source>
        <dbReference type="ARBA" id="ARBA00023274"/>
    </source>
</evidence>
<dbReference type="InterPro" id="IPR042105">
    <property type="entry name" value="Ribosomal_bL31_sf"/>
</dbReference>
<dbReference type="InterPro" id="IPR034704">
    <property type="entry name" value="Ribosomal_bL28/bL31-like_sf"/>
</dbReference>
<comment type="caution">
    <text evidence="6">The sequence shown here is derived from an EMBL/GenBank/DDBJ whole genome shotgun (WGS) entry which is preliminary data.</text>
</comment>
<proteinExistence type="inferred from homology"/>
<keyword evidence="4 5" id="KW-0687">Ribonucleoprotein</keyword>
<dbReference type="NCBIfam" id="NF000612">
    <property type="entry name" value="PRK00019.1"/>
    <property type="match status" value="1"/>
</dbReference>
<dbReference type="GO" id="GO:0005840">
    <property type="term" value="C:ribosome"/>
    <property type="evidence" value="ECO:0007669"/>
    <property type="project" value="UniProtKB-KW"/>
</dbReference>
<dbReference type="PRINTS" id="PR01249">
    <property type="entry name" value="RIBOSOMALL31"/>
</dbReference>
<comment type="similarity">
    <text evidence="1">Belongs to the bacterial ribosomal protein bL31 family. Type A subfamily.</text>
</comment>
<evidence type="ECO:0000313" key="6">
    <source>
        <dbReference type="EMBL" id="KIE64086.1"/>
    </source>
</evidence>
<reference evidence="6 7" key="1">
    <citation type="journal article" date="2014" name="G3 (Bethesda)">
        <title>Genome sequence of Candidatus Riesia pediculischaeffi, endosymbiont of chimpanzee lice, and genomic comparison of recently acquired endosymbionts from human and chimpanzee lice.</title>
        <authorList>
            <person name="Boyd B.M."/>
            <person name="Allen J.M."/>
            <person name="de Crecy-Lagard V."/>
            <person name="Reed D.L."/>
        </authorList>
    </citation>
    <scope>NUCLEOTIDE SEQUENCE [LARGE SCALE GENOMIC DNA]</scope>
    <source>
        <strain evidence="6 7">PTSU</strain>
    </source>
</reference>
<sequence>MKKKIHPKCYKISANCSCGNKISFYSVIRSNINLDVCNKCHSFYTGKQRTLISGSRAEKFKNKFHISKDMLL</sequence>
<dbReference type="NCBIfam" id="TIGR00105">
    <property type="entry name" value="L31"/>
    <property type="match status" value="1"/>
</dbReference>
<evidence type="ECO:0000313" key="7">
    <source>
        <dbReference type="Proteomes" id="UP000054529"/>
    </source>
</evidence>
<dbReference type="SUPFAM" id="SSF143800">
    <property type="entry name" value="L28p-like"/>
    <property type="match status" value="1"/>
</dbReference>
<name>A0A0C1S9V4_9ENTR</name>
<dbReference type="GO" id="GO:1990904">
    <property type="term" value="C:ribonucleoprotein complex"/>
    <property type="evidence" value="ECO:0007669"/>
    <property type="project" value="UniProtKB-KW"/>
</dbReference>
<organism evidence="6 7">
    <name type="scientific">Candidatus Riesia pediculischaeffi PTSU</name>
    <dbReference type="NCBI Taxonomy" id="1401651"/>
    <lineage>
        <taxon>Bacteria</taxon>
        <taxon>Pseudomonadati</taxon>
        <taxon>Pseudomonadota</taxon>
        <taxon>Gammaproteobacteria</taxon>
        <taxon>Enterobacterales</taxon>
        <taxon>Enterobacteriaceae</taxon>
        <taxon>Candidatus Riesia</taxon>
    </lineage>
</organism>
<dbReference type="EMBL" id="AWXV01000002">
    <property type="protein sequence ID" value="KIE64086.1"/>
    <property type="molecule type" value="Genomic_DNA"/>
</dbReference>
<dbReference type="Pfam" id="PF01197">
    <property type="entry name" value="Ribosomal_L31"/>
    <property type="match status" value="1"/>
</dbReference>
<evidence type="ECO:0000256" key="1">
    <source>
        <dbReference type="ARBA" id="ARBA00009296"/>
    </source>
</evidence>
<evidence type="ECO:0000256" key="3">
    <source>
        <dbReference type="ARBA" id="ARBA00022980"/>
    </source>
</evidence>
<dbReference type="RefSeq" id="WP_039719480.1">
    <property type="nucleotide sequence ID" value="NZ_AWXV01000002.1"/>
</dbReference>